<protein>
    <submittedName>
        <fullName evidence="2">Uncharacterized protein</fullName>
    </submittedName>
</protein>
<gene>
    <name evidence="2" type="ORF">FAGAP_12634</name>
</gene>
<feature type="compositionally biased region" description="Acidic residues" evidence="1">
    <location>
        <begin position="399"/>
        <end position="408"/>
    </location>
</feature>
<dbReference type="OrthoDB" id="3029913at2759"/>
<dbReference type="EMBL" id="LUFC02001389">
    <property type="protein sequence ID" value="KAF4475787.1"/>
    <property type="molecule type" value="Genomic_DNA"/>
</dbReference>
<proteinExistence type="predicted"/>
<comment type="caution">
    <text evidence="2">The sequence shown here is derived from an EMBL/GenBank/DDBJ whole genome shotgun (WGS) entry which is preliminary data.</text>
</comment>
<evidence type="ECO:0000313" key="3">
    <source>
        <dbReference type="Proteomes" id="UP000737391"/>
    </source>
</evidence>
<organism evidence="2 3">
    <name type="scientific">Fusarium agapanthi</name>
    <dbReference type="NCBI Taxonomy" id="1803897"/>
    <lineage>
        <taxon>Eukaryota</taxon>
        <taxon>Fungi</taxon>
        <taxon>Dikarya</taxon>
        <taxon>Ascomycota</taxon>
        <taxon>Pezizomycotina</taxon>
        <taxon>Sordariomycetes</taxon>
        <taxon>Hypocreomycetidae</taxon>
        <taxon>Hypocreales</taxon>
        <taxon>Nectriaceae</taxon>
        <taxon>Fusarium</taxon>
        <taxon>Fusarium fujikuroi species complex</taxon>
    </lineage>
</organism>
<dbReference type="Proteomes" id="UP000737391">
    <property type="component" value="Unassembled WGS sequence"/>
</dbReference>
<reference evidence="2" key="1">
    <citation type="submission" date="2020-01" db="EMBL/GenBank/DDBJ databases">
        <title>Identification and distribution of gene clusters putatively required for synthesis of sphingolipid metabolism inhibitors in phylogenetically diverse species of the filamentous fungus Fusarium.</title>
        <authorList>
            <person name="Kim H.-S."/>
            <person name="Busman M."/>
            <person name="Brown D.W."/>
            <person name="Divon H."/>
            <person name="Uhlig S."/>
            <person name="Proctor R.H."/>
        </authorList>
    </citation>
    <scope>NUCLEOTIDE SEQUENCE</scope>
    <source>
        <strain evidence="2">NRRL 31653</strain>
    </source>
</reference>
<name>A0A9P5E2X4_9HYPO</name>
<accession>A0A9P5E2X4</accession>
<evidence type="ECO:0000313" key="2">
    <source>
        <dbReference type="EMBL" id="KAF4475787.1"/>
    </source>
</evidence>
<keyword evidence="3" id="KW-1185">Reference proteome</keyword>
<dbReference type="AlphaFoldDB" id="A0A9P5E2X4"/>
<evidence type="ECO:0000256" key="1">
    <source>
        <dbReference type="SAM" id="MobiDB-lite"/>
    </source>
</evidence>
<sequence length="408" mass="46399">MPSMDVKINKKRWYRPELTKRQYPKLGFSTKPIQEKYLEAAVEIVLKELSMGKDGQVYDETNDPVSTDWMVVLAWILDRMFLDRIPAHCLISDPSHLPPESLRFFHIDPNSVDAMIDGALSLANHMGQDLDRVAIKHGINRYLEYKSPNLTHRPQVPIYGFYLRSDLVTLHPDLRVNTTGGDTGRAPLLRHEIIVDGVMLGLFDCIPGQDFKTLNFTQPPHQQRFAAGWYLEADKLEISIGREFTVDAKHQDYSKPEEAWQKVTMFPRSEDDWFTWSTVPKPLVDGKDEGDPDADLRILHLPSFVQRQMDLLNANMVSFDDGGNKQDYFHDTVPNSALLSMQLNNPYYQLIIALDKEEASGQAAPSPLSGLRTAATGPVQELRSLRFMTPTTVPRVPQPDDDDLDPLE</sequence>
<feature type="region of interest" description="Disordered" evidence="1">
    <location>
        <begin position="384"/>
        <end position="408"/>
    </location>
</feature>